<dbReference type="STRING" id="35570.A0A1I8PNK5"/>
<feature type="chain" id="PRO_5009327064" evidence="2">
    <location>
        <begin position="23"/>
        <end position="255"/>
    </location>
</feature>
<dbReference type="AlphaFoldDB" id="A0A1I8PNK5"/>
<evidence type="ECO:0000256" key="2">
    <source>
        <dbReference type="SAM" id="SignalP"/>
    </source>
</evidence>
<feature type="region of interest" description="Disordered" evidence="1">
    <location>
        <begin position="210"/>
        <end position="255"/>
    </location>
</feature>
<feature type="compositionally biased region" description="Polar residues" evidence="1">
    <location>
        <begin position="155"/>
        <end position="164"/>
    </location>
</feature>
<protein>
    <submittedName>
        <fullName evidence="3">Uncharacterized protein</fullName>
    </submittedName>
</protein>
<gene>
    <name evidence="3" type="primary">106092090</name>
</gene>
<proteinExistence type="predicted"/>
<dbReference type="OrthoDB" id="7791582at2759"/>
<evidence type="ECO:0000256" key="1">
    <source>
        <dbReference type="SAM" id="MobiDB-lite"/>
    </source>
</evidence>
<accession>A0A1I8PNK5</accession>
<evidence type="ECO:0000313" key="3">
    <source>
        <dbReference type="EnsemblMetazoa" id="SCAU009691-PA"/>
    </source>
</evidence>
<reference evidence="3" key="1">
    <citation type="submission" date="2020-05" db="UniProtKB">
        <authorList>
            <consortium name="EnsemblMetazoa"/>
        </authorList>
    </citation>
    <scope>IDENTIFICATION</scope>
    <source>
        <strain evidence="3">USDA</strain>
    </source>
</reference>
<sequence length="255" mass="28183">MIKRLFSAIILTVVIQTRLSRSAIIPNPKLNVIANNEEGFLELRPNGTLILRSTMENSPNAIQNAIQQAVLFRTILNAIRHSGNSLNDLSMKIYGEGIEHKFPPFLERVIQRIQTYFSVYKYTDSSEPLRDKNKPITPINDTLYEEIDTDLDSDNGANKNTTIKPNAEMHKTTSSVATKATVPMKSTTAKTITTTTTTASKVNESIATKNETATHAHPPLSPSSSPKPALVPAMPPISEENEFNEIKNHKSKGKS</sequence>
<keyword evidence="2" id="KW-0732">Signal</keyword>
<feature type="signal peptide" evidence="2">
    <location>
        <begin position="1"/>
        <end position="22"/>
    </location>
</feature>
<feature type="region of interest" description="Disordered" evidence="1">
    <location>
        <begin position="150"/>
        <end position="185"/>
    </location>
</feature>
<organism evidence="3 4">
    <name type="scientific">Stomoxys calcitrans</name>
    <name type="common">Stable fly</name>
    <name type="synonym">Conops calcitrans</name>
    <dbReference type="NCBI Taxonomy" id="35570"/>
    <lineage>
        <taxon>Eukaryota</taxon>
        <taxon>Metazoa</taxon>
        <taxon>Ecdysozoa</taxon>
        <taxon>Arthropoda</taxon>
        <taxon>Hexapoda</taxon>
        <taxon>Insecta</taxon>
        <taxon>Pterygota</taxon>
        <taxon>Neoptera</taxon>
        <taxon>Endopterygota</taxon>
        <taxon>Diptera</taxon>
        <taxon>Brachycera</taxon>
        <taxon>Muscomorpha</taxon>
        <taxon>Muscoidea</taxon>
        <taxon>Muscidae</taxon>
        <taxon>Stomoxys</taxon>
    </lineage>
</organism>
<dbReference type="VEuPathDB" id="VectorBase:SCAU009691"/>
<dbReference type="EnsemblMetazoa" id="SCAU009691-RA">
    <property type="protein sequence ID" value="SCAU009691-PA"/>
    <property type="gene ID" value="SCAU009691"/>
</dbReference>
<evidence type="ECO:0000313" key="4">
    <source>
        <dbReference type="Proteomes" id="UP000095300"/>
    </source>
</evidence>
<name>A0A1I8PNK5_STOCA</name>
<dbReference type="KEGG" id="scac:106092090"/>
<feature type="compositionally biased region" description="Low complexity" evidence="1">
    <location>
        <begin position="213"/>
        <end position="232"/>
    </location>
</feature>
<dbReference type="Proteomes" id="UP000095300">
    <property type="component" value="Unassembled WGS sequence"/>
</dbReference>
<keyword evidence="4" id="KW-1185">Reference proteome</keyword>